<protein>
    <recommendedName>
        <fullName evidence="2">Major capsid protein</fullName>
    </recommendedName>
</protein>
<sequence length="289" mass="30858">MALQTATTTELDEAQLKVIAETLFTEEHSRPTTNLLAQFTLGQGEKTLSVPKVGLMSAAKLIDGVDMTDSQDIGMVVNDVSPVEAGLKVILTDKLVRQLNPSAFTIVGQQMGEAMARIEEEDAITLFASLNGGTDFGADDKLLTLDNLSGCISVAKANKFGSQLVIVHHPNAIFAVANDFFASSPQRLDAPSFVDSIVNDFFVFSLNGVPVFESGLISKIGAVDSGRGAIFDTRAMGMLTSQGLTSGMEHDNSLRASELVVVKDYIAFELDDARGAPMRYEIADLTTST</sequence>
<accession>A0A0F9FNC5</accession>
<dbReference type="EMBL" id="LAZR01029708">
    <property type="protein sequence ID" value="KKL58765.1"/>
    <property type="molecule type" value="Genomic_DNA"/>
</dbReference>
<comment type="caution">
    <text evidence="1">The sequence shown here is derived from an EMBL/GenBank/DDBJ whole genome shotgun (WGS) entry which is preliminary data.</text>
</comment>
<dbReference type="AlphaFoldDB" id="A0A0F9FNC5"/>
<evidence type="ECO:0000313" key="1">
    <source>
        <dbReference type="EMBL" id="KKL58765.1"/>
    </source>
</evidence>
<evidence type="ECO:0008006" key="2">
    <source>
        <dbReference type="Google" id="ProtNLM"/>
    </source>
</evidence>
<name>A0A0F9FNC5_9ZZZZ</name>
<organism evidence="1">
    <name type="scientific">marine sediment metagenome</name>
    <dbReference type="NCBI Taxonomy" id="412755"/>
    <lineage>
        <taxon>unclassified sequences</taxon>
        <taxon>metagenomes</taxon>
        <taxon>ecological metagenomes</taxon>
    </lineage>
</organism>
<dbReference type="Pfam" id="PF25209">
    <property type="entry name" value="Phage_capsid_4"/>
    <property type="match status" value="1"/>
</dbReference>
<proteinExistence type="predicted"/>
<gene>
    <name evidence="1" type="ORF">LCGC14_2222080</name>
</gene>
<reference evidence="1" key="1">
    <citation type="journal article" date="2015" name="Nature">
        <title>Complex archaea that bridge the gap between prokaryotes and eukaryotes.</title>
        <authorList>
            <person name="Spang A."/>
            <person name="Saw J.H."/>
            <person name="Jorgensen S.L."/>
            <person name="Zaremba-Niedzwiedzka K."/>
            <person name="Martijn J."/>
            <person name="Lind A.E."/>
            <person name="van Eijk R."/>
            <person name="Schleper C."/>
            <person name="Guy L."/>
            <person name="Ettema T.J."/>
        </authorList>
    </citation>
    <scope>NUCLEOTIDE SEQUENCE</scope>
</reference>